<keyword evidence="1" id="KW-0862">Zinc</keyword>
<dbReference type="InterPro" id="IPR054476">
    <property type="entry name" value="Ltn1_N"/>
</dbReference>
<dbReference type="GO" id="GO:0061630">
    <property type="term" value="F:ubiquitin protein ligase activity"/>
    <property type="evidence" value="ECO:0007669"/>
    <property type="project" value="UniProtKB-UniRule"/>
</dbReference>
<name>C5KBV9_PERM5</name>
<sequence length="476" mass="52184">MPSRRSLKRSVANATTAVTQLGVSSGVDIGDIFSQFAGGSDGYAQPSGRNAAATVAVVYCGPDPSIGLLFRKFGKKDSLTRMKAYEELRGRVEDSDDANSSALVSILEPFAAHYMRSALLDPDWRCRAALHNIVGLLVSKLKRHAVRYLPDILPSLYLAGLYDTHIEVCRSASAALAVIFPHQNKREMAIYDKFRDSVREEIWWLLSSECTMQELDERFGCSGGGSKVDASDESEERYDRAVCAALAAVPKFAKVWNSDGSSVDPAIATMDFMKFALPPYRSSVRTAALSRCLLPLFSEDILRSKIEQEVDVEKILLLLSATQGDLTVGAATAQFVQVLAEESDLCGKLESSRKLRQRICTTVASGSKIIKSIPAIMRGIASSDDKVALKWSIEELTPSILRALGAPQPAPPPRVVYQVFSECLGIAAANSKFLEYKDEITDLFIELARHFINSGENRLPVGANQDLAYIDDQQEW</sequence>
<dbReference type="GO" id="GO:1990112">
    <property type="term" value="C:RQC complex"/>
    <property type="evidence" value="ECO:0007669"/>
    <property type="project" value="UniProtKB-UniRule"/>
</dbReference>
<evidence type="ECO:0000313" key="3">
    <source>
        <dbReference type="EMBL" id="EER17990.1"/>
    </source>
</evidence>
<keyword evidence="4" id="KW-1185">Reference proteome</keyword>
<dbReference type="InterPro" id="IPR016024">
    <property type="entry name" value="ARM-type_fold"/>
</dbReference>
<comment type="pathway">
    <text evidence="1">Protein modification; protein ubiquitination.</text>
</comment>
<dbReference type="InParanoid" id="C5KBV9"/>
<evidence type="ECO:0000259" key="2">
    <source>
        <dbReference type="Pfam" id="PF22958"/>
    </source>
</evidence>
<comment type="similarity">
    <text evidence="1">Belongs to the LTN1 family.</text>
</comment>
<dbReference type="InterPro" id="IPR011989">
    <property type="entry name" value="ARM-like"/>
</dbReference>
<comment type="function">
    <text evidence="1">E3 ubiquitin-protein ligase. Component of the ribosome quality control complex (RQC), a ribosome-associated complex that mediates ubiquitination and extraction of incompletely synthesized nascent chains for proteasomal degradation.</text>
</comment>
<dbReference type="GO" id="GO:1990116">
    <property type="term" value="P:ribosome-associated ubiquitin-dependent protein catabolic process"/>
    <property type="evidence" value="ECO:0007669"/>
    <property type="project" value="UniProtKB-UniRule"/>
</dbReference>
<dbReference type="GO" id="GO:0005829">
    <property type="term" value="C:cytosol"/>
    <property type="evidence" value="ECO:0007669"/>
    <property type="project" value="UniProtKB-UniRule"/>
</dbReference>
<comment type="subunit">
    <text evidence="1">Component of the ribosome quality control complex (RQC).</text>
</comment>
<comment type="catalytic activity">
    <reaction evidence="1">
        <text>S-ubiquitinyl-[E2 ubiquitin-conjugating enzyme]-L-cysteine + [acceptor protein]-L-lysine = [E2 ubiquitin-conjugating enzyme]-L-cysteine + N(6)-ubiquitinyl-[acceptor protein]-L-lysine.</text>
        <dbReference type="EC" id="2.3.2.27"/>
    </reaction>
</comment>
<dbReference type="UniPathway" id="UPA00143"/>
<protein>
    <recommendedName>
        <fullName evidence="1">E3 ubiquitin-protein ligase listerin</fullName>
        <ecNumber evidence="1">2.3.2.27</ecNumber>
    </recommendedName>
    <alternativeName>
        <fullName evidence="1">RING-type E3 ubiquitin transferase listerin</fullName>
    </alternativeName>
</protein>
<dbReference type="GeneID" id="9063334"/>
<dbReference type="GO" id="GO:0008270">
    <property type="term" value="F:zinc ion binding"/>
    <property type="evidence" value="ECO:0007669"/>
    <property type="project" value="UniProtKB-KW"/>
</dbReference>
<organism evidence="4">
    <name type="scientific">Perkinsus marinus (strain ATCC 50983 / TXsc)</name>
    <dbReference type="NCBI Taxonomy" id="423536"/>
    <lineage>
        <taxon>Eukaryota</taxon>
        <taxon>Sar</taxon>
        <taxon>Alveolata</taxon>
        <taxon>Perkinsozoa</taxon>
        <taxon>Perkinsea</taxon>
        <taxon>Perkinsida</taxon>
        <taxon>Perkinsidae</taxon>
        <taxon>Perkinsus</taxon>
    </lineage>
</organism>
<dbReference type="EC" id="2.3.2.27" evidence="1"/>
<keyword evidence="1" id="KW-0479">Metal-binding</keyword>
<dbReference type="OMA" id="SECTMQE"/>
<dbReference type="Gene3D" id="1.25.10.10">
    <property type="entry name" value="Leucine-rich Repeat Variant"/>
    <property type="match status" value="1"/>
</dbReference>
<reference evidence="3 4" key="1">
    <citation type="submission" date="2008-07" db="EMBL/GenBank/DDBJ databases">
        <authorList>
            <person name="El-Sayed N."/>
            <person name="Caler E."/>
            <person name="Inman J."/>
            <person name="Amedeo P."/>
            <person name="Hass B."/>
            <person name="Wortman J."/>
        </authorList>
    </citation>
    <scope>NUCLEOTIDE SEQUENCE [LARGE SCALE GENOMIC DNA]</scope>
    <source>
        <strain evidence="4">ATCC 50983 / TXsc</strain>
    </source>
</reference>
<keyword evidence="1" id="KW-0833">Ubl conjugation pathway</keyword>
<dbReference type="RefSeq" id="XP_002786194.1">
    <property type="nucleotide sequence ID" value="XM_002786148.1"/>
</dbReference>
<dbReference type="EMBL" id="GG671946">
    <property type="protein sequence ID" value="EER17990.1"/>
    <property type="molecule type" value="Genomic_DNA"/>
</dbReference>
<dbReference type="Pfam" id="PF22958">
    <property type="entry name" value="Ltn1_1st"/>
    <property type="match status" value="1"/>
</dbReference>
<evidence type="ECO:0000256" key="1">
    <source>
        <dbReference type="RuleBase" id="RU367090"/>
    </source>
</evidence>
<dbReference type="PANTHER" id="PTHR12389:SF0">
    <property type="entry name" value="E3 UBIQUITIN-PROTEIN LIGASE LISTERIN"/>
    <property type="match status" value="1"/>
</dbReference>
<keyword evidence="1" id="KW-0863">Zinc-finger</keyword>
<dbReference type="Proteomes" id="UP000007800">
    <property type="component" value="Unassembled WGS sequence"/>
</dbReference>
<proteinExistence type="inferred from homology"/>
<dbReference type="PANTHER" id="PTHR12389">
    <property type="entry name" value="ZINC FINGER PROTEIN 294"/>
    <property type="match status" value="1"/>
</dbReference>
<accession>C5KBV9</accession>
<dbReference type="GO" id="GO:0016567">
    <property type="term" value="P:protein ubiquitination"/>
    <property type="evidence" value="ECO:0007669"/>
    <property type="project" value="UniProtKB-UniPathway"/>
</dbReference>
<gene>
    <name evidence="3" type="ORF">Pmar_PMAR019872</name>
</gene>
<dbReference type="GO" id="GO:0043023">
    <property type="term" value="F:ribosomal large subunit binding"/>
    <property type="evidence" value="ECO:0007669"/>
    <property type="project" value="TreeGrafter"/>
</dbReference>
<keyword evidence="1" id="KW-0808">Transferase</keyword>
<dbReference type="AlphaFoldDB" id="C5KBV9"/>
<evidence type="ECO:0000313" key="4">
    <source>
        <dbReference type="Proteomes" id="UP000007800"/>
    </source>
</evidence>
<dbReference type="InterPro" id="IPR039795">
    <property type="entry name" value="LTN1/Rkr1"/>
</dbReference>
<dbReference type="SUPFAM" id="SSF48371">
    <property type="entry name" value="ARM repeat"/>
    <property type="match status" value="1"/>
</dbReference>
<feature type="domain" description="E3 ubiquitin-protein ligase listerin N-terminal" evidence="2">
    <location>
        <begin position="65"/>
        <end position="273"/>
    </location>
</feature>
<dbReference type="GO" id="GO:0072344">
    <property type="term" value="P:rescue of stalled ribosome"/>
    <property type="evidence" value="ECO:0007669"/>
    <property type="project" value="UniProtKB-UniRule"/>
</dbReference>
<dbReference type="OrthoDB" id="420403at2759"/>